<name>A0A0A1ZAY0_PROMR</name>
<evidence type="ECO:0000256" key="2">
    <source>
        <dbReference type="PIRSR" id="PIRSR006232-1"/>
    </source>
</evidence>
<dbReference type="Pfam" id="PF02678">
    <property type="entry name" value="Pirin"/>
    <property type="match status" value="1"/>
</dbReference>
<evidence type="ECO:0000256" key="1">
    <source>
        <dbReference type="ARBA" id="ARBA00008416"/>
    </source>
</evidence>
<dbReference type="SUPFAM" id="SSF51182">
    <property type="entry name" value="RmlC-like cupins"/>
    <property type="match status" value="1"/>
</dbReference>
<dbReference type="CDD" id="cd02910">
    <property type="entry name" value="cupin_Yhhw_N"/>
    <property type="match status" value="1"/>
</dbReference>
<evidence type="ECO:0000256" key="3">
    <source>
        <dbReference type="RuleBase" id="RU003457"/>
    </source>
</evidence>
<comment type="caution">
    <text evidence="6">The sequence shown here is derived from an EMBL/GenBank/DDBJ whole genome shotgun (WGS) entry which is preliminary data.</text>
</comment>
<dbReference type="InterPro" id="IPR011051">
    <property type="entry name" value="RmlC_Cupin_sf"/>
</dbReference>
<reference evidence="7" key="1">
    <citation type="journal article" date="2014" name="Sci. Data">
        <title>Genomes of diverse isolates of the marine cyanobacterium Prochlorococcus.</title>
        <authorList>
            <person name="Biller S."/>
            <person name="Berube P."/>
            <person name="Thompson J."/>
            <person name="Kelly L."/>
            <person name="Roggensack S."/>
            <person name="Awad L."/>
            <person name="Roache-Johnson K."/>
            <person name="Ding H."/>
            <person name="Giovannoni S.J."/>
            <person name="Moore L.R."/>
            <person name="Chisholm S.W."/>
        </authorList>
    </citation>
    <scope>NUCLEOTIDE SEQUENCE [LARGE SCALE GENOMIC DNA]</scope>
    <source>
        <strain evidence="7">GP2</strain>
    </source>
</reference>
<dbReference type="EMBL" id="JNAH01000008">
    <property type="protein sequence ID" value="KGF85433.1"/>
    <property type="molecule type" value="Genomic_DNA"/>
</dbReference>
<dbReference type="RefSeq" id="WP_072012906.1">
    <property type="nucleotide sequence ID" value="NZ_CP138934.1"/>
</dbReference>
<gene>
    <name evidence="6" type="ORF">EU91_1534</name>
</gene>
<dbReference type="PANTHER" id="PTHR43212">
    <property type="entry name" value="QUERCETIN 2,3-DIOXYGENASE"/>
    <property type="match status" value="1"/>
</dbReference>
<organism evidence="6 7">
    <name type="scientific">Prochlorococcus marinus str. GP2</name>
    <dbReference type="NCBI Taxonomy" id="59925"/>
    <lineage>
        <taxon>Bacteria</taxon>
        <taxon>Bacillati</taxon>
        <taxon>Cyanobacteriota</taxon>
        <taxon>Cyanophyceae</taxon>
        <taxon>Synechococcales</taxon>
        <taxon>Prochlorococcaceae</taxon>
        <taxon>Prochlorococcus</taxon>
    </lineage>
</organism>
<dbReference type="InterPro" id="IPR003829">
    <property type="entry name" value="Pirin_N_dom"/>
</dbReference>
<dbReference type="OrthoDB" id="321327at2"/>
<sequence length="243" mass="28507">MVFNIIKIRKSDDRFLSRRDWLHSMHSFSFAEHRDPKWDNFGKIRVINEDIISPNAGFNTHSHANMEIITVVTKGAITHRDSLNNLGKIHKDEVQVMSAGTGISHSEKNEENENCKLFQIWIYPEKENIKPRYDQISLNEKLWDNLIFNYKDVKNNKLFLNQRISLWRCKYKPIKEKKLPLKIDKYNWIQIIEGNLLLKSKDSNSNIFLESGDGLGFEVEYGDDVSIDTEKDLDFLLFSMPSL</sequence>
<evidence type="ECO:0008006" key="8">
    <source>
        <dbReference type="Google" id="ProtNLM"/>
    </source>
</evidence>
<dbReference type="PIRSF" id="PIRSF006232">
    <property type="entry name" value="Pirin"/>
    <property type="match status" value="1"/>
</dbReference>
<comment type="cofactor">
    <cofactor evidence="2">
        <name>Fe cation</name>
        <dbReference type="ChEBI" id="CHEBI:24875"/>
    </cofactor>
    <text evidence="2">Binds 1 Fe cation per subunit.</text>
</comment>
<dbReference type="Proteomes" id="UP000030598">
    <property type="component" value="Unassembled WGS sequence"/>
</dbReference>
<feature type="domain" description="Quercetin 2,3-dioxygenase C-terminal cupin" evidence="5">
    <location>
        <begin position="152"/>
        <end position="240"/>
    </location>
</feature>
<evidence type="ECO:0000259" key="4">
    <source>
        <dbReference type="Pfam" id="PF02678"/>
    </source>
</evidence>
<dbReference type="Gene3D" id="2.60.120.10">
    <property type="entry name" value="Jelly Rolls"/>
    <property type="match status" value="2"/>
</dbReference>
<dbReference type="STRING" id="59925.EU91_1534"/>
<evidence type="ECO:0000313" key="6">
    <source>
        <dbReference type="EMBL" id="KGF85433.1"/>
    </source>
</evidence>
<accession>A0A0A1ZAY0</accession>
<evidence type="ECO:0000313" key="7">
    <source>
        <dbReference type="Proteomes" id="UP000030598"/>
    </source>
</evidence>
<evidence type="ECO:0000259" key="5">
    <source>
        <dbReference type="Pfam" id="PF17954"/>
    </source>
</evidence>
<keyword evidence="2" id="KW-0408">Iron</keyword>
<dbReference type="InterPro" id="IPR012093">
    <property type="entry name" value="Pirin"/>
</dbReference>
<dbReference type="PANTHER" id="PTHR43212:SF3">
    <property type="entry name" value="QUERCETIN 2,3-DIOXYGENASE"/>
    <property type="match status" value="1"/>
</dbReference>
<feature type="binding site" evidence="2">
    <location>
        <position position="107"/>
    </location>
    <ligand>
        <name>Fe cation</name>
        <dbReference type="ChEBI" id="CHEBI:24875"/>
    </ligand>
</feature>
<dbReference type="eggNOG" id="COG1741">
    <property type="taxonomic scope" value="Bacteria"/>
</dbReference>
<proteinExistence type="inferred from homology"/>
<dbReference type="InterPro" id="IPR041602">
    <property type="entry name" value="Quercetinase_C"/>
</dbReference>
<protein>
    <recommendedName>
        <fullName evidence="8">Pirin family protein</fullName>
    </recommendedName>
</protein>
<dbReference type="AlphaFoldDB" id="A0A0A1ZAY0"/>
<feature type="binding site" evidence="2">
    <location>
        <position position="63"/>
    </location>
    <ligand>
        <name>Fe cation</name>
        <dbReference type="ChEBI" id="CHEBI:24875"/>
    </ligand>
</feature>
<feature type="binding site" evidence="2">
    <location>
        <position position="105"/>
    </location>
    <ligand>
        <name>Fe cation</name>
        <dbReference type="ChEBI" id="CHEBI:24875"/>
    </ligand>
</feature>
<feature type="binding site" evidence="2">
    <location>
        <position position="61"/>
    </location>
    <ligand>
        <name>Fe cation</name>
        <dbReference type="ChEBI" id="CHEBI:24875"/>
    </ligand>
</feature>
<dbReference type="GO" id="GO:0046872">
    <property type="term" value="F:metal ion binding"/>
    <property type="evidence" value="ECO:0007669"/>
    <property type="project" value="UniProtKB-KW"/>
</dbReference>
<keyword evidence="2" id="KW-0479">Metal-binding</keyword>
<dbReference type="InterPro" id="IPR014710">
    <property type="entry name" value="RmlC-like_jellyroll"/>
</dbReference>
<comment type="similarity">
    <text evidence="1 3">Belongs to the pirin family.</text>
</comment>
<feature type="domain" description="Pirin N-terminal" evidence="4">
    <location>
        <begin position="15"/>
        <end position="122"/>
    </location>
</feature>
<dbReference type="Pfam" id="PF17954">
    <property type="entry name" value="Pirin_C_2"/>
    <property type="match status" value="1"/>
</dbReference>